<organism evidence="3 4">
    <name type="scientific">Gomphillus americanus</name>
    <dbReference type="NCBI Taxonomy" id="1940652"/>
    <lineage>
        <taxon>Eukaryota</taxon>
        <taxon>Fungi</taxon>
        <taxon>Dikarya</taxon>
        <taxon>Ascomycota</taxon>
        <taxon>Pezizomycotina</taxon>
        <taxon>Lecanoromycetes</taxon>
        <taxon>OSLEUM clade</taxon>
        <taxon>Ostropomycetidae</taxon>
        <taxon>Ostropales</taxon>
        <taxon>Graphidaceae</taxon>
        <taxon>Gomphilloideae</taxon>
        <taxon>Gomphillus</taxon>
    </lineage>
</organism>
<gene>
    <name evidence="3" type="ORF">GOMPHAMPRED_004916</name>
</gene>
<dbReference type="Proteomes" id="UP000664169">
    <property type="component" value="Unassembled WGS sequence"/>
</dbReference>
<dbReference type="GO" id="GO:0033617">
    <property type="term" value="P:mitochondrial respiratory chain complex IV assembly"/>
    <property type="evidence" value="ECO:0007669"/>
    <property type="project" value="TreeGrafter"/>
</dbReference>
<dbReference type="Pfam" id="PF13824">
    <property type="entry name" value="zf-Mss51"/>
    <property type="match status" value="1"/>
</dbReference>
<accession>A0A8H3EJJ9</accession>
<dbReference type="GO" id="GO:0005739">
    <property type="term" value="C:mitochondrion"/>
    <property type="evidence" value="ECO:0007669"/>
    <property type="project" value="GOC"/>
</dbReference>
<evidence type="ECO:0000259" key="1">
    <source>
        <dbReference type="Pfam" id="PF13824"/>
    </source>
</evidence>
<comment type="caution">
    <text evidence="3">The sequence shown here is derived from an EMBL/GenBank/DDBJ whole genome shotgun (WGS) entry which is preliminary data.</text>
</comment>
<reference evidence="3" key="1">
    <citation type="submission" date="2021-03" db="EMBL/GenBank/DDBJ databases">
        <authorList>
            <person name="Tagirdzhanova G."/>
        </authorList>
    </citation>
    <scope>NUCLEOTIDE SEQUENCE</scope>
</reference>
<keyword evidence="4" id="KW-1185">Reference proteome</keyword>
<dbReference type="PANTHER" id="PTHR28069:SF1">
    <property type="entry name" value="PROTEIN MSS51, MITOCHONDRIAL"/>
    <property type="match status" value="1"/>
</dbReference>
<proteinExistence type="predicted"/>
<feature type="domain" description="Mitochondrial splicing suppressor 51 zinc-finger" evidence="1">
    <location>
        <begin position="112"/>
        <end position="188"/>
    </location>
</feature>
<dbReference type="OrthoDB" id="5282002at2759"/>
<dbReference type="SUPFAM" id="SSF144232">
    <property type="entry name" value="HIT/MYND zinc finger-like"/>
    <property type="match status" value="1"/>
</dbReference>
<dbReference type="PANTHER" id="PTHR28069">
    <property type="entry name" value="GH20023P"/>
    <property type="match status" value="1"/>
</dbReference>
<dbReference type="InterPro" id="IPR046824">
    <property type="entry name" value="Mss51-like_C"/>
</dbReference>
<dbReference type="InterPro" id="IPR032717">
    <property type="entry name" value="Mss51_Znf"/>
</dbReference>
<sequence>MSATYTCARCLLRQSHVRQLALGGLDSSRLWPSKLRYPLTALTRRSRIHTGQSAQAASAFTAKEPGTQQIGPDISNGDHQRILHRENLLHSYSNSPSPEIRKRAAFIKNHAYCPHPSHHQTRLITSPDDFESRKIKGVTTHPPAHVRFECPDCKIPVYCCEEHWADDYEMHLEVCDVLQQINTDDHDLRSGRFFREFQYPGPQKVEEAMINLSNWDVFLYTREFEAINEPRHLRQATALLTYPITIGSVLHELSPYDMRSSSRLTAEGLKSLTALRYSLHPPRTGGGNDIKGIRLKPPPARIFVLGARAESSLPRAVWVQLSHMFSQAQFHVIFVGPESMANRDSEFPLPERTPSNPFGEIIEADFSHDMKISTYVDYFHNIHRTGYFGPYDPYFDVFVLFHPGLGHPASSHEWEETLPMLLETKCPIISTGYTEWDMKRDIEWVDKKMSGEYDLLLQPGENIFRSLRWDLNEQDPSDITCGNWGVWAFRGKRYETTTKGPV</sequence>
<dbReference type="AlphaFoldDB" id="A0A8H3EJJ9"/>
<evidence type="ECO:0000313" key="3">
    <source>
        <dbReference type="EMBL" id="CAF9906765.1"/>
    </source>
</evidence>
<dbReference type="EMBL" id="CAJPDQ010000003">
    <property type="protein sequence ID" value="CAF9906765.1"/>
    <property type="molecule type" value="Genomic_DNA"/>
</dbReference>
<name>A0A8H3EJJ9_9LECA</name>
<evidence type="ECO:0000259" key="2">
    <source>
        <dbReference type="Pfam" id="PF20179"/>
    </source>
</evidence>
<dbReference type="Pfam" id="PF20179">
    <property type="entry name" value="MSS51_C"/>
    <property type="match status" value="1"/>
</dbReference>
<feature type="domain" description="Mitochondrial splicing suppressor 51-like C-terminal" evidence="2">
    <location>
        <begin position="276"/>
        <end position="472"/>
    </location>
</feature>
<evidence type="ECO:0000313" key="4">
    <source>
        <dbReference type="Proteomes" id="UP000664169"/>
    </source>
</evidence>
<protein>
    <submittedName>
        <fullName evidence="3">Uncharacterized protein</fullName>
    </submittedName>
</protein>